<evidence type="ECO:0000256" key="26">
    <source>
        <dbReference type="SAM" id="Phobius"/>
    </source>
</evidence>
<keyword evidence="9 21" id="KW-0547">Nucleotide-binding</keyword>
<feature type="binding site" evidence="22">
    <location>
        <position position="105"/>
    </location>
    <ligand>
        <name>Cu cation</name>
        <dbReference type="ChEBI" id="CHEBI:23378"/>
    </ligand>
</feature>
<protein>
    <recommendedName>
        <fullName evidence="21">Ethylene receptor</fullName>
    </recommendedName>
</protein>
<evidence type="ECO:0000256" key="4">
    <source>
        <dbReference type="ARBA" id="ARBA00011738"/>
    </source>
</evidence>
<evidence type="ECO:0000256" key="5">
    <source>
        <dbReference type="ARBA" id="ARBA00022553"/>
    </source>
</evidence>
<evidence type="ECO:0000256" key="14">
    <source>
        <dbReference type="ARBA" id="ARBA00022989"/>
    </source>
</evidence>
<evidence type="ECO:0000256" key="2">
    <source>
        <dbReference type="ARBA" id="ARBA00004477"/>
    </source>
</evidence>
<dbReference type="InterPro" id="IPR005467">
    <property type="entry name" value="His_kinase_dom"/>
</dbReference>
<keyword evidence="6 21" id="KW-0808">Transferase</keyword>
<keyword evidence="12 21" id="KW-0256">Endoplasmic reticulum</keyword>
<feature type="modified residue" description="4-aspartylphosphate" evidence="25">
    <location>
        <position position="695"/>
    </location>
</feature>
<dbReference type="Gene3D" id="3.40.50.2300">
    <property type="match status" value="1"/>
</dbReference>
<evidence type="ECO:0000256" key="10">
    <source>
        <dbReference type="ARBA" id="ARBA00022745"/>
    </source>
</evidence>
<evidence type="ECO:0000256" key="24">
    <source>
        <dbReference type="PIRSR" id="PIRSR026389-4"/>
    </source>
</evidence>
<keyword evidence="19 21" id="KW-0675">Receptor</keyword>
<gene>
    <name evidence="30" type="primary">gb27489</name>
    <name evidence="30" type="ORF">PR202_gb27489</name>
</gene>
<comment type="function">
    <text evidence="21">May act early in the ethylene signal transduction pathway, possibly as an ethylene receptor, or as a regulator of the pathway.</text>
</comment>
<dbReference type="GO" id="GO:0038199">
    <property type="term" value="F:ethylene receptor activity"/>
    <property type="evidence" value="ECO:0007669"/>
    <property type="project" value="UniProtKB-UniRule"/>
</dbReference>
<dbReference type="Proteomes" id="UP001054889">
    <property type="component" value="Unassembled WGS sequence"/>
</dbReference>
<comment type="cofactor">
    <cofactor evidence="22">
        <name>Cu cation</name>
        <dbReference type="ChEBI" id="CHEBI:23378"/>
    </cofactor>
    <text evidence="22">Binds 1 copper ion per dimer.</text>
</comment>
<comment type="subcellular location">
    <subcellularLocation>
        <location evidence="2">Endoplasmic reticulum membrane</location>
        <topology evidence="2">Multi-pass membrane protein</topology>
    </subcellularLocation>
</comment>
<keyword evidence="13 21" id="KW-0067">ATP-binding</keyword>
<dbReference type="Gene3D" id="3.30.450.40">
    <property type="match status" value="1"/>
</dbReference>
<keyword evidence="8 21" id="KW-0479">Metal-binding</keyword>
<dbReference type="Pfam" id="PF00072">
    <property type="entry name" value="Response_reg"/>
    <property type="match status" value="1"/>
</dbReference>
<keyword evidence="27" id="KW-0732">Signal</keyword>
<dbReference type="CDD" id="cd16938">
    <property type="entry name" value="HATPase_ETR2_ERS2-EIN4-like"/>
    <property type="match status" value="1"/>
</dbReference>
<reference evidence="30" key="1">
    <citation type="journal article" date="2018" name="DNA Res.">
        <title>Multiple hybrid de novo genome assembly of finger millet, an orphan allotetraploid crop.</title>
        <authorList>
            <person name="Hatakeyama M."/>
            <person name="Aluri S."/>
            <person name="Balachadran M.T."/>
            <person name="Sivarajan S.R."/>
            <person name="Patrignani A."/>
            <person name="Gruter S."/>
            <person name="Poveda L."/>
            <person name="Shimizu-Inatsugi R."/>
            <person name="Baeten J."/>
            <person name="Francoijs K.J."/>
            <person name="Nataraja K.N."/>
            <person name="Reddy Y.A.N."/>
            <person name="Phadnis S."/>
            <person name="Ravikumar R.L."/>
            <person name="Schlapbach R."/>
            <person name="Sreeman S.M."/>
            <person name="Shimizu K.K."/>
        </authorList>
    </citation>
    <scope>NUCLEOTIDE SEQUENCE</scope>
</reference>
<evidence type="ECO:0000256" key="22">
    <source>
        <dbReference type="PIRSR" id="PIRSR026389-2"/>
    </source>
</evidence>
<dbReference type="InterPro" id="IPR029016">
    <property type="entry name" value="GAF-like_dom_sf"/>
</dbReference>
<evidence type="ECO:0000259" key="28">
    <source>
        <dbReference type="PROSITE" id="PS50109"/>
    </source>
</evidence>
<evidence type="ECO:0000256" key="20">
    <source>
        <dbReference type="ARBA" id="ARBA00056438"/>
    </source>
</evidence>
<dbReference type="PIRSF" id="PIRSF026389">
    <property type="entry name" value="Ethyln_sen_HK"/>
    <property type="match status" value="1"/>
</dbReference>
<dbReference type="Pfam" id="PF25487">
    <property type="entry name" value="ETR1_N"/>
    <property type="match status" value="1"/>
</dbReference>
<keyword evidence="16 21" id="KW-0902">Two-component regulatory system</keyword>
<dbReference type="GO" id="GO:0005524">
    <property type="term" value="F:ATP binding"/>
    <property type="evidence" value="ECO:0007669"/>
    <property type="project" value="UniProtKB-UniRule"/>
</dbReference>
<dbReference type="InterPro" id="IPR003018">
    <property type="entry name" value="GAF"/>
</dbReference>
<dbReference type="PANTHER" id="PTHR24423:SF633">
    <property type="entry name" value="ETHYLENE RECEPTOR 2"/>
    <property type="match status" value="1"/>
</dbReference>
<dbReference type="GO" id="GO:0046872">
    <property type="term" value="F:metal ion binding"/>
    <property type="evidence" value="ECO:0007669"/>
    <property type="project" value="UniProtKB-UniRule"/>
</dbReference>
<feature type="domain" description="Histidine kinase" evidence="28">
    <location>
        <begin position="386"/>
        <end position="619"/>
    </location>
</feature>
<keyword evidence="7 26" id="KW-0812">Transmembrane</keyword>
<keyword evidence="15 21" id="KW-0186">Copper</keyword>
<feature type="cross-link" description="Glycyl lysine isopeptide (Lys-Gly) (interchain with G-Cter in ubiquitin)" evidence="24">
    <location>
        <position position="748"/>
    </location>
</feature>
<evidence type="ECO:0000256" key="13">
    <source>
        <dbReference type="ARBA" id="ARBA00022840"/>
    </source>
</evidence>
<dbReference type="SUPFAM" id="SSF47384">
    <property type="entry name" value="Homodimeric domain of signal transducing histidine kinase"/>
    <property type="match status" value="1"/>
</dbReference>
<organism evidence="30 31">
    <name type="scientific">Eleusine coracana subsp. coracana</name>
    <dbReference type="NCBI Taxonomy" id="191504"/>
    <lineage>
        <taxon>Eukaryota</taxon>
        <taxon>Viridiplantae</taxon>
        <taxon>Streptophyta</taxon>
        <taxon>Embryophyta</taxon>
        <taxon>Tracheophyta</taxon>
        <taxon>Spermatophyta</taxon>
        <taxon>Magnoliopsida</taxon>
        <taxon>Liliopsida</taxon>
        <taxon>Poales</taxon>
        <taxon>Poaceae</taxon>
        <taxon>PACMAD clade</taxon>
        <taxon>Chloridoideae</taxon>
        <taxon>Cynodonteae</taxon>
        <taxon>Eleusininae</taxon>
        <taxon>Eleusine</taxon>
    </lineage>
</organism>
<dbReference type="GO" id="GO:0051740">
    <property type="term" value="F:ethylene binding"/>
    <property type="evidence" value="ECO:0007669"/>
    <property type="project" value="UniProtKB-UniRule"/>
</dbReference>
<evidence type="ECO:0000256" key="16">
    <source>
        <dbReference type="ARBA" id="ARBA00023012"/>
    </source>
</evidence>
<comment type="similarity">
    <text evidence="3 21">Belongs to the ethylene receptor family.</text>
</comment>
<dbReference type="SMART" id="SM00448">
    <property type="entry name" value="REC"/>
    <property type="match status" value="1"/>
</dbReference>
<name>A0AAV5FUL5_ELECO</name>
<dbReference type="InterPro" id="IPR036097">
    <property type="entry name" value="HisK_dim/P_sf"/>
</dbReference>
<dbReference type="PANTHER" id="PTHR24423">
    <property type="entry name" value="TWO-COMPONENT SENSOR HISTIDINE KINASE"/>
    <property type="match status" value="1"/>
</dbReference>
<dbReference type="GO" id="GO:0005789">
    <property type="term" value="C:endoplasmic reticulum membrane"/>
    <property type="evidence" value="ECO:0007669"/>
    <property type="project" value="UniProtKB-SubCell"/>
</dbReference>
<dbReference type="InterPro" id="IPR001789">
    <property type="entry name" value="Sig_transdc_resp-reg_receiver"/>
</dbReference>
<keyword evidence="10 21" id="KW-0936">Ethylene signaling pathway</keyword>
<dbReference type="GO" id="GO:0000155">
    <property type="term" value="F:phosphorelay sensor kinase activity"/>
    <property type="evidence" value="ECO:0007669"/>
    <property type="project" value="InterPro"/>
</dbReference>
<proteinExistence type="inferred from homology"/>
<dbReference type="InterPro" id="IPR036890">
    <property type="entry name" value="HATPase_C_sf"/>
</dbReference>
<dbReference type="FunFam" id="1.10.287.130:FF:000087">
    <property type="entry name" value="Ethylene receptor 4"/>
    <property type="match status" value="1"/>
</dbReference>
<dbReference type="Pfam" id="PF01590">
    <property type="entry name" value="GAF"/>
    <property type="match status" value="1"/>
</dbReference>
<dbReference type="SMART" id="SM00065">
    <property type="entry name" value="GAF"/>
    <property type="match status" value="1"/>
</dbReference>
<feature type="disulfide bond" description="Interchain" evidence="23">
    <location>
        <position position="39"/>
    </location>
</feature>
<keyword evidence="18 23" id="KW-1015">Disulfide bond</keyword>
<evidence type="ECO:0000256" key="18">
    <source>
        <dbReference type="ARBA" id="ARBA00023157"/>
    </source>
</evidence>
<dbReference type="PROSITE" id="PS50110">
    <property type="entry name" value="RESPONSE_REGULATORY"/>
    <property type="match status" value="1"/>
</dbReference>
<evidence type="ECO:0000256" key="21">
    <source>
        <dbReference type="PIRNR" id="PIRNR026389"/>
    </source>
</evidence>
<dbReference type="CDD" id="cd19933">
    <property type="entry name" value="REC_ETR-like"/>
    <property type="match status" value="1"/>
</dbReference>
<dbReference type="AlphaFoldDB" id="A0AAV5FUL5"/>
<comment type="catalytic activity">
    <reaction evidence="1">
        <text>ATP + protein L-histidine = ADP + protein N-phospho-L-histidine.</text>
        <dbReference type="EC" id="2.7.13.3"/>
    </reaction>
</comment>
<evidence type="ECO:0000259" key="29">
    <source>
        <dbReference type="PROSITE" id="PS50110"/>
    </source>
</evidence>
<dbReference type="InterPro" id="IPR014525">
    <property type="entry name" value="ETR"/>
</dbReference>
<dbReference type="SUPFAM" id="SSF55874">
    <property type="entry name" value="ATPase domain of HSP90 chaperone/DNA topoisomerase II/histidine kinase"/>
    <property type="match status" value="1"/>
</dbReference>
<feature type="signal peptide" evidence="27">
    <location>
        <begin position="1"/>
        <end position="30"/>
    </location>
</feature>
<evidence type="ECO:0000256" key="8">
    <source>
        <dbReference type="ARBA" id="ARBA00022723"/>
    </source>
</evidence>
<keyword evidence="31" id="KW-1185">Reference proteome</keyword>
<evidence type="ECO:0000256" key="27">
    <source>
        <dbReference type="SAM" id="SignalP"/>
    </source>
</evidence>
<reference evidence="30" key="2">
    <citation type="submission" date="2021-12" db="EMBL/GenBank/DDBJ databases">
        <title>Resequencing data analysis of finger millet.</title>
        <authorList>
            <person name="Hatakeyama M."/>
            <person name="Aluri S."/>
            <person name="Balachadran M.T."/>
            <person name="Sivarajan S.R."/>
            <person name="Poveda L."/>
            <person name="Shimizu-Inatsugi R."/>
            <person name="Schlapbach R."/>
            <person name="Sreeman S.M."/>
            <person name="Shimizu K.K."/>
        </authorList>
    </citation>
    <scope>NUCLEOTIDE SEQUENCE</scope>
</reference>
<keyword evidence="17 21" id="KW-0472">Membrane</keyword>
<evidence type="ECO:0000256" key="7">
    <source>
        <dbReference type="ARBA" id="ARBA00022692"/>
    </source>
</evidence>
<dbReference type="InterPro" id="IPR058544">
    <property type="entry name" value="ETR1_N"/>
</dbReference>
<feature type="domain" description="Response regulatory" evidence="29">
    <location>
        <begin position="645"/>
        <end position="763"/>
    </location>
</feature>
<accession>A0AAV5FUL5</accession>
<evidence type="ECO:0000256" key="15">
    <source>
        <dbReference type="ARBA" id="ARBA00023008"/>
    </source>
</evidence>
<dbReference type="FunFam" id="3.30.565.10:FF:000094">
    <property type="entry name" value="Ethylene receptor"/>
    <property type="match status" value="1"/>
</dbReference>
<sequence length="775" mass="86823">MVGAVRRGIPFPWILLFLYSLLLSVSVVASVDFSHCGGCDDVDDGSLWSTENILQCQKVGDFLIATAYFSIPLELLYFATCSDLFPLKWIVLQFGAFIVLCGLTHLITVFTYEPQHSFQLVLALTVAKFMTALVSFATAITLLTLIPQLLRVKVRENFLMIKARELDREVGIMKRQEEASWHVRMLTQEIRKSLDRHTILYTTMVELSKTLDLQNCAVWMPDESRSEMILTHQLRQRDIMEPHNRSIPVDDPDVVQIKATEDAKVLGPDSALAVASRSQLEAGPVVAIRMPMLRVSNFKGGTPEVMETSYAILVLILPQDGSGWGPRELEIVEVVADQVAVALSHAALLEESQLMREKLAEQHRDLLRAKHEAMMAAEARNSFQSAMYDGMRKPMHSILGLVSMMQQESMNQEQRLVMDAIVKTSSVASTLMNDVMQTSTMDHERLSLVRRPFNLHSFIKEAVSVVRCLTGCKGVDFEFQVDKSLPERIIGDEKRVFHILLHMVGTLINRCNAGCLSLYVNSYNELEERHNQDWMLRRANFSGGYACVKFEIRIRKSKDILLSSSSSQMSQGRKTNNSEMGLSFNMCKKIVQIMNGNIWSVSDSKSIGETILLAIQFQLQPVTPVSGASSDLYRSSAIPNFNGLRVLLADSDDTNRIVTHKLLEKLGCRVLSVTSGVQCMSSFASDMSFQMVIVDLAMQTMDGFEVALAIRKFRSNSWLPVIVALAARTDDNIQERCLRSGINGLIQKPVTLAALGDELYSPSEQLKEPDGSHFF</sequence>
<evidence type="ECO:0000256" key="3">
    <source>
        <dbReference type="ARBA" id="ARBA00009842"/>
    </source>
</evidence>
<dbReference type="GO" id="GO:0004674">
    <property type="term" value="F:protein serine/threonine kinase activity"/>
    <property type="evidence" value="ECO:0007669"/>
    <property type="project" value="UniProtKB-ARBA"/>
</dbReference>
<evidence type="ECO:0000256" key="1">
    <source>
        <dbReference type="ARBA" id="ARBA00000085"/>
    </source>
</evidence>
<evidence type="ECO:0000256" key="6">
    <source>
        <dbReference type="ARBA" id="ARBA00022679"/>
    </source>
</evidence>
<dbReference type="PROSITE" id="PS50109">
    <property type="entry name" value="HIS_KIN"/>
    <property type="match status" value="1"/>
</dbReference>
<keyword evidence="14 26" id="KW-1133">Transmembrane helix</keyword>
<dbReference type="Gene3D" id="3.30.565.10">
    <property type="entry name" value="Histidine kinase-like ATPase, C-terminal domain"/>
    <property type="match status" value="1"/>
</dbReference>
<evidence type="ECO:0000256" key="9">
    <source>
        <dbReference type="ARBA" id="ARBA00022741"/>
    </source>
</evidence>
<keyword evidence="5 25" id="KW-0597">Phosphoprotein</keyword>
<dbReference type="SUPFAM" id="SSF55781">
    <property type="entry name" value="GAF domain-like"/>
    <property type="match status" value="1"/>
</dbReference>
<dbReference type="EMBL" id="BQKI01000096">
    <property type="protein sequence ID" value="GJN38451.1"/>
    <property type="molecule type" value="Genomic_DNA"/>
</dbReference>
<evidence type="ECO:0000256" key="17">
    <source>
        <dbReference type="ARBA" id="ARBA00023136"/>
    </source>
</evidence>
<keyword evidence="11 21" id="KW-0418">Kinase</keyword>
<dbReference type="FunFam" id="3.40.50.2300:FF:000240">
    <property type="entry name" value="Ethylene receptor"/>
    <property type="match status" value="1"/>
</dbReference>
<evidence type="ECO:0000313" key="30">
    <source>
        <dbReference type="EMBL" id="GJN38451.1"/>
    </source>
</evidence>
<feature type="transmembrane region" description="Helical" evidence="26">
    <location>
        <begin position="91"/>
        <end position="112"/>
    </location>
</feature>
<feature type="transmembrane region" description="Helical" evidence="26">
    <location>
        <begin position="118"/>
        <end position="146"/>
    </location>
</feature>
<comment type="caution">
    <text evidence="30">The sequence shown here is derived from an EMBL/GenBank/DDBJ whole genome shotgun (WGS) entry which is preliminary data.</text>
</comment>
<dbReference type="SUPFAM" id="SSF52172">
    <property type="entry name" value="CheY-like"/>
    <property type="match status" value="1"/>
</dbReference>
<evidence type="ECO:0000256" key="12">
    <source>
        <dbReference type="ARBA" id="ARBA00022824"/>
    </source>
</evidence>
<feature type="chain" id="PRO_5043428086" description="Ethylene receptor" evidence="27">
    <location>
        <begin position="31"/>
        <end position="775"/>
    </location>
</feature>
<comment type="function">
    <text evidence="20">Ethylene receptor related to bacterial two-component regulators. Acts as a negative regulator of ethylene signaling. May delay the transition from the vegetative stage to the floral stage by up-regulating GI (GIGANTEA) and RCN1 and cause starch accumulation in stems by down-regulating the alpha-amylase AMY3D.</text>
</comment>
<dbReference type="Gene3D" id="1.10.287.130">
    <property type="match status" value="1"/>
</dbReference>
<comment type="subunit">
    <text evidence="4">Homodimer.</text>
</comment>
<evidence type="ECO:0000256" key="25">
    <source>
        <dbReference type="PROSITE-ProRule" id="PRU00169"/>
    </source>
</evidence>
<evidence type="ECO:0000313" key="31">
    <source>
        <dbReference type="Proteomes" id="UP001054889"/>
    </source>
</evidence>
<dbReference type="InterPro" id="IPR011006">
    <property type="entry name" value="CheY-like_superfamily"/>
</dbReference>
<evidence type="ECO:0000256" key="11">
    <source>
        <dbReference type="ARBA" id="ARBA00022777"/>
    </source>
</evidence>
<feature type="binding site" evidence="22">
    <location>
        <position position="101"/>
    </location>
    <ligand>
        <name>Cu cation</name>
        <dbReference type="ChEBI" id="CHEBI:23378"/>
    </ligand>
</feature>
<evidence type="ECO:0000256" key="19">
    <source>
        <dbReference type="ARBA" id="ARBA00023170"/>
    </source>
</evidence>
<evidence type="ECO:0000256" key="23">
    <source>
        <dbReference type="PIRSR" id="PIRSR026389-3"/>
    </source>
</evidence>